<evidence type="ECO:0000256" key="1">
    <source>
        <dbReference type="SAM" id="Phobius"/>
    </source>
</evidence>
<dbReference type="EMBL" id="LAZR01005084">
    <property type="protein sequence ID" value="KKN02985.1"/>
    <property type="molecule type" value="Genomic_DNA"/>
</dbReference>
<sequence>MNIHYLRIFNFWHVIFTTTKNSVGFCKRCNQQVLLMRKEVDKCLAIILLIFTAGIGLLIYLAIYYSKPEDRCIHCGTRIARYPVQSPYYPESQTQYQISQNSTPIRESERSIVPEVHYCPLCGEKIEFGIRFCPDCGGKI</sequence>
<keyword evidence="1" id="KW-0812">Transmembrane</keyword>
<comment type="caution">
    <text evidence="2">The sequence shown here is derived from an EMBL/GenBank/DDBJ whole genome shotgun (WGS) entry which is preliminary data.</text>
</comment>
<reference evidence="2" key="1">
    <citation type="journal article" date="2015" name="Nature">
        <title>Complex archaea that bridge the gap between prokaryotes and eukaryotes.</title>
        <authorList>
            <person name="Spang A."/>
            <person name="Saw J.H."/>
            <person name="Jorgensen S.L."/>
            <person name="Zaremba-Niedzwiedzka K."/>
            <person name="Martijn J."/>
            <person name="Lind A.E."/>
            <person name="van Eijk R."/>
            <person name="Schleper C."/>
            <person name="Guy L."/>
            <person name="Ettema T.J."/>
        </authorList>
    </citation>
    <scope>NUCLEOTIDE SEQUENCE</scope>
</reference>
<evidence type="ECO:0008006" key="3">
    <source>
        <dbReference type="Google" id="ProtNLM"/>
    </source>
</evidence>
<organism evidence="2">
    <name type="scientific">marine sediment metagenome</name>
    <dbReference type="NCBI Taxonomy" id="412755"/>
    <lineage>
        <taxon>unclassified sequences</taxon>
        <taxon>metagenomes</taxon>
        <taxon>ecological metagenomes</taxon>
    </lineage>
</organism>
<gene>
    <name evidence="2" type="ORF">LCGC14_1112150</name>
</gene>
<dbReference type="AlphaFoldDB" id="A0A0F9M6B9"/>
<proteinExistence type="predicted"/>
<feature type="transmembrane region" description="Helical" evidence="1">
    <location>
        <begin position="43"/>
        <end position="65"/>
    </location>
</feature>
<keyword evidence="1" id="KW-1133">Transmembrane helix</keyword>
<protein>
    <recommendedName>
        <fullName evidence="3">Zinc-ribbon domain-containing protein</fullName>
    </recommendedName>
</protein>
<evidence type="ECO:0000313" key="2">
    <source>
        <dbReference type="EMBL" id="KKN02985.1"/>
    </source>
</evidence>
<accession>A0A0F9M6B9</accession>
<keyword evidence="1" id="KW-0472">Membrane</keyword>
<name>A0A0F9M6B9_9ZZZZ</name>